<keyword evidence="2" id="KW-1185">Reference proteome</keyword>
<dbReference type="AlphaFoldDB" id="A0A437R127"/>
<dbReference type="SUPFAM" id="SSF53850">
    <property type="entry name" value="Periplasmic binding protein-like II"/>
    <property type="match status" value="1"/>
</dbReference>
<evidence type="ECO:0000313" key="2">
    <source>
        <dbReference type="Proteomes" id="UP000283077"/>
    </source>
</evidence>
<organism evidence="1 2">
    <name type="scientific">Rheinheimera riviphila</name>
    <dbReference type="NCBI Taxonomy" id="1834037"/>
    <lineage>
        <taxon>Bacteria</taxon>
        <taxon>Pseudomonadati</taxon>
        <taxon>Pseudomonadota</taxon>
        <taxon>Gammaproteobacteria</taxon>
        <taxon>Chromatiales</taxon>
        <taxon>Chromatiaceae</taxon>
        <taxon>Rheinheimera</taxon>
    </lineage>
</organism>
<dbReference type="OrthoDB" id="8587856at2"/>
<dbReference type="Proteomes" id="UP000283077">
    <property type="component" value="Unassembled WGS sequence"/>
</dbReference>
<dbReference type="PANTHER" id="PTHR38834">
    <property type="entry name" value="PERIPLASMIC SUBSTRATE BINDING PROTEIN FAMILY 3"/>
    <property type="match status" value="1"/>
</dbReference>
<comment type="caution">
    <text evidence="1">The sequence shown here is derived from an EMBL/GenBank/DDBJ whole genome shotgun (WGS) entry which is preliminary data.</text>
</comment>
<sequence length="269" mass="30003">MRLCRFGSMLLLLLKIYGVEAFGLTAISSEKRPYNFMLDGQVVGMSVDIVHAILPQQPPLPVELMPWPRAFDTALKTPEVLIFTMGKTKQRQQQGFVFIGPLSTRNHALYAFDPKLKSLQSLADVQRRRLVVVGLRGGWLSAEIRRQGVDVQEVGDYQQALQMLLHGRAHLWLSNDLEVGVHLKQAGHQQPLTLALPLRCSENFLALSPGTAKTTVTKLQQAYVNWSQGKAPAKLAQYWQQQLALPIRFYPQHGFVAGAAPAQKCPDQG</sequence>
<protein>
    <submittedName>
        <fullName evidence="1">Transporter substrate-binding domain-containing protein</fullName>
    </submittedName>
</protein>
<evidence type="ECO:0000313" key="1">
    <source>
        <dbReference type="EMBL" id="RVU40440.1"/>
    </source>
</evidence>
<dbReference type="Gene3D" id="3.40.190.10">
    <property type="entry name" value="Periplasmic binding protein-like II"/>
    <property type="match status" value="2"/>
</dbReference>
<proteinExistence type="predicted"/>
<dbReference type="EMBL" id="SACS01000004">
    <property type="protein sequence ID" value="RVU40440.1"/>
    <property type="molecule type" value="Genomic_DNA"/>
</dbReference>
<name>A0A437R127_9GAMM</name>
<gene>
    <name evidence="1" type="ORF">EOE67_05160</name>
</gene>
<dbReference type="RefSeq" id="WP_127697984.1">
    <property type="nucleotide sequence ID" value="NZ_SACS01000004.1"/>
</dbReference>
<accession>A0A437R127</accession>
<reference evidence="1 2" key="1">
    <citation type="submission" date="2019-01" db="EMBL/GenBank/DDBJ databases">
        <authorList>
            <person name="Chen W.-M."/>
        </authorList>
    </citation>
    <scope>NUCLEOTIDE SEQUENCE [LARGE SCALE GENOMIC DNA]</scope>
    <source>
        <strain evidence="1 2">KYPC3</strain>
    </source>
</reference>
<dbReference type="PANTHER" id="PTHR38834:SF3">
    <property type="entry name" value="SOLUTE-BINDING PROTEIN FAMILY 3_N-TERMINAL DOMAIN-CONTAINING PROTEIN"/>
    <property type="match status" value="1"/>
</dbReference>